<protein>
    <submittedName>
        <fullName evidence="1">Uncharacterized protein</fullName>
    </submittedName>
</protein>
<organism evidence="1 2">
    <name type="scientific">Photorhabdus luminescens</name>
    <name type="common">Xenorhabdus luminescens</name>
    <dbReference type="NCBI Taxonomy" id="29488"/>
    <lineage>
        <taxon>Bacteria</taxon>
        <taxon>Pseudomonadati</taxon>
        <taxon>Pseudomonadota</taxon>
        <taxon>Gammaproteobacteria</taxon>
        <taxon>Enterobacterales</taxon>
        <taxon>Morganellaceae</taxon>
        <taxon>Photorhabdus</taxon>
    </lineage>
</organism>
<dbReference type="EMBL" id="FMWJ01000033">
    <property type="protein sequence ID" value="SCZ72976.1"/>
    <property type="molecule type" value="Genomic_DNA"/>
</dbReference>
<accession>A0A1G5RG54</accession>
<evidence type="ECO:0000313" key="2">
    <source>
        <dbReference type="Proteomes" id="UP000183223"/>
    </source>
</evidence>
<proteinExistence type="predicted"/>
<name>A0A1G5RG54_PHOLU</name>
<sequence length="43" mass="5140">MIGMILNDAFHPHEENMILKTIIRWIRKIKYGLVKYLQLNVGE</sequence>
<dbReference type="Proteomes" id="UP000183223">
    <property type="component" value="Unassembled WGS sequence"/>
</dbReference>
<reference evidence="2" key="1">
    <citation type="submission" date="2016-10" db="EMBL/GenBank/DDBJ databases">
        <authorList>
            <person name="Varghese N."/>
            <person name="Submissions S."/>
        </authorList>
    </citation>
    <scope>NUCLEOTIDE SEQUENCE [LARGE SCALE GENOMIC DNA]</scope>
    <source>
        <strain evidence="2">ATCC 29999</strain>
    </source>
</reference>
<dbReference type="AlphaFoldDB" id="A0A1G5RG54"/>
<keyword evidence="2" id="KW-1185">Reference proteome</keyword>
<gene>
    <name evidence="1" type="ORF">SAMN02982990_04164</name>
</gene>
<evidence type="ECO:0000313" key="1">
    <source>
        <dbReference type="EMBL" id="SCZ72976.1"/>
    </source>
</evidence>